<comment type="subunit">
    <text evidence="3 10 12">Part of the 50S ribosomal subunit.</text>
</comment>
<keyword evidence="4 10" id="KW-0699">rRNA-binding</keyword>
<dbReference type="PANTHER" id="PTHR13501">
    <property type="entry name" value="CHLOROPLAST 50S RIBOSOMAL PROTEIN L22-RELATED"/>
    <property type="match status" value="1"/>
</dbReference>
<dbReference type="Proteomes" id="UP000178951">
    <property type="component" value="Unassembled WGS sequence"/>
</dbReference>
<evidence type="ECO:0000256" key="13">
    <source>
        <dbReference type="RuleBase" id="RU004008"/>
    </source>
</evidence>
<dbReference type="GO" id="GO:0019843">
    <property type="term" value="F:rRNA binding"/>
    <property type="evidence" value="ECO:0007669"/>
    <property type="project" value="UniProtKB-UniRule"/>
</dbReference>
<comment type="function">
    <text evidence="1 10">The globular domain of the protein is located near the polypeptide exit tunnel on the outside of the subunit, while an extended beta-hairpin is found that lines the wall of the exit tunnel in the center of the 70S ribosome.</text>
</comment>
<sequence>MTIVKAKSKWVRSSPRKISRVIDVIKGKSAQEALTLLKFMPQKGARLLAKVIKSAVANAKHNFKMKEDQLFITEAYANKGIIMKRFQPVSRGRAHSIMKRTSHITVCLTSREEA</sequence>
<reference evidence="14 15" key="1">
    <citation type="journal article" date="2016" name="Nat. Commun.">
        <title>Thousands of microbial genomes shed light on interconnected biogeochemical processes in an aquifer system.</title>
        <authorList>
            <person name="Anantharaman K."/>
            <person name="Brown C.T."/>
            <person name="Hug L.A."/>
            <person name="Sharon I."/>
            <person name="Castelle C.J."/>
            <person name="Probst A.J."/>
            <person name="Thomas B.C."/>
            <person name="Singh A."/>
            <person name="Wilkins M.J."/>
            <person name="Karaoz U."/>
            <person name="Brodie E.L."/>
            <person name="Williams K.H."/>
            <person name="Hubbard S.S."/>
            <person name="Banfield J.F."/>
        </authorList>
    </citation>
    <scope>NUCLEOTIDE SEQUENCE [LARGE SCALE GENOMIC DNA]</scope>
</reference>
<dbReference type="EMBL" id="MEUF01000042">
    <property type="protein sequence ID" value="OGC34451.1"/>
    <property type="molecule type" value="Genomic_DNA"/>
</dbReference>
<dbReference type="AlphaFoldDB" id="A0A1F4TP14"/>
<comment type="function">
    <text evidence="8">This protein binds specifically to 23S rRNA; its binding is stimulated by other ribosomal proteins, e.g. L4, L17, and L20. It is important during the early stages of 50S assembly. It makes multiple contacts with different domains of the 23S rRNA in the assembled 50S subunit and ribosome.</text>
</comment>
<gene>
    <name evidence="10" type="primary">rplV</name>
    <name evidence="14" type="ORF">A2311_04925</name>
</gene>
<dbReference type="Gene3D" id="3.90.470.10">
    <property type="entry name" value="Ribosomal protein L22/L17"/>
    <property type="match status" value="1"/>
</dbReference>
<evidence type="ECO:0000256" key="6">
    <source>
        <dbReference type="ARBA" id="ARBA00022980"/>
    </source>
</evidence>
<evidence type="ECO:0000313" key="14">
    <source>
        <dbReference type="EMBL" id="OGC34451.1"/>
    </source>
</evidence>
<comment type="similarity">
    <text evidence="2 10 11">Belongs to the universal ribosomal protein uL22 family.</text>
</comment>
<comment type="function">
    <text evidence="10 13">This protein binds specifically to 23S rRNA; its binding is stimulated by other ribosomal proteins, e.g., L4, L17, and L20. It is important during the early stages of 50S assembly. It makes multiple contacts with different domains of the 23S rRNA in the assembled 50S subunit and ribosome.</text>
</comment>
<protein>
    <recommendedName>
        <fullName evidence="9 10">Large ribosomal subunit protein uL22</fullName>
    </recommendedName>
</protein>
<name>A0A1F4TP14_UNCSA</name>
<evidence type="ECO:0000256" key="10">
    <source>
        <dbReference type="HAMAP-Rule" id="MF_01331"/>
    </source>
</evidence>
<dbReference type="GO" id="GO:0022625">
    <property type="term" value="C:cytosolic large ribosomal subunit"/>
    <property type="evidence" value="ECO:0007669"/>
    <property type="project" value="TreeGrafter"/>
</dbReference>
<dbReference type="InterPro" id="IPR001063">
    <property type="entry name" value="Ribosomal_uL22"/>
</dbReference>
<evidence type="ECO:0000313" key="15">
    <source>
        <dbReference type="Proteomes" id="UP000178951"/>
    </source>
</evidence>
<evidence type="ECO:0000256" key="3">
    <source>
        <dbReference type="ARBA" id="ARBA00011838"/>
    </source>
</evidence>
<dbReference type="GO" id="GO:0006412">
    <property type="term" value="P:translation"/>
    <property type="evidence" value="ECO:0007669"/>
    <property type="project" value="UniProtKB-UniRule"/>
</dbReference>
<dbReference type="InterPro" id="IPR047867">
    <property type="entry name" value="Ribosomal_uL22_bac/org-type"/>
</dbReference>
<dbReference type="GO" id="GO:0003735">
    <property type="term" value="F:structural constituent of ribosome"/>
    <property type="evidence" value="ECO:0007669"/>
    <property type="project" value="InterPro"/>
</dbReference>
<dbReference type="SUPFAM" id="SSF54843">
    <property type="entry name" value="Ribosomal protein L22"/>
    <property type="match status" value="1"/>
</dbReference>
<keyword evidence="7 10" id="KW-0687">Ribonucleoprotein</keyword>
<evidence type="ECO:0000256" key="7">
    <source>
        <dbReference type="ARBA" id="ARBA00023274"/>
    </source>
</evidence>
<evidence type="ECO:0000256" key="1">
    <source>
        <dbReference type="ARBA" id="ARBA00003478"/>
    </source>
</evidence>
<evidence type="ECO:0000256" key="5">
    <source>
        <dbReference type="ARBA" id="ARBA00022884"/>
    </source>
</evidence>
<dbReference type="NCBIfam" id="TIGR01044">
    <property type="entry name" value="rplV_bact"/>
    <property type="match status" value="1"/>
</dbReference>
<evidence type="ECO:0000256" key="9">
    <source>
        <dbReference type="ARBA" id="ARBA00035207"/>
    </source>
</evidence>
<evidence type="ECO:0000256" key="2">
    <source>
        <dbReference type="ARBA" id="ARBA00009451"/>
    </source>
</evidence>
<evidence type="ECO:0000256" key="12">
    <source>
        <dbReference type="RuleBase" id="RU004006"/>
    </source>
</evidence>
<keyword evidence="5 10" id="KW-0694">RNA-binding</keyword>
<dbReference type="STRING" id="1802583.A2311_04925"/>
<proteinExistence type="inferred from homology"/>
<dbReference type="PANTHER" id="PTHR13501:SF8">
    <property type="entry name" value="LARGE RIBOSOMAL SUBUNIT PROTEIN UL22M"/>
    <property type="match status" value="1"/>
</dbReference>
<evidence type="ECO:0000256" key="11">
    <source>
        <dbReference type="RuleBase" id="RU004005"/>
    </source>
</evidence>
<dbReference type="InterPro" id="IPR036394">
    <property type="entry name" value="Ribosomal_uL22_sf"/>
</dbReference>
<dbReference type="InterPro" id="IPR005727">
    <property type="entry name" value="Ribosomal_uL22_bac/chlpt-type"/>
</dbReference>
<comment type="caution">
    <text evidence="14">The sequence shown here is derived from an EMBL/GenBank/DDBJ whole genome shotgun (WGS) entry which is preliminary data.</text>
</comment>
<dbReference type="CDD" id="cd00336">
    <property type="entry name" value="Ribosomal_L22"/>
    <property type="match status" value="1"/>
</dbReference>
<accession>A0A1F4TP14</accession>
<evidence type="ECO:0000256" key="8">
    <source>
        <dbReference type="ARBA" id="ARBA00025084"/>
    </source>
</evidence>
<dbReference type="HAMAP" id="MF_01331_B">
    <property type="entry name" value="Ribosomal_uL22_B"/>
    <property type="match status" value="1"/>
</dbReference>
<evidence type="ECO:0000256" key="4">
    <source>
        <dbReference type="ARBA" id="ARBA00022730"/>
    </source>
</evidence>
<keyword evidence="6 10" id="KW-0689">Ribosomal protein</keyword>
<organism evidence="14 15">
    <name type="scientific">candidate division WOR-1 bacterium RIFOXYB2_FULL_48_7</name>
    <dbReference type="NCBI Taxonomy" id="1802583"/>
    <lineage>
        <taxon>Bacteria</taxon>
        <taxon>Bacillati</taxon>
        <taxon>Saganbacteria</taxon>
    </lineage>
</organism>
<dbReference type="Pfam" id="PF00237">
    <property type="entry name" value="Ribosomal_L22"/>
    <property type="match status" value="1"/>
</dbReference>